<evidence type="ECO:0000313" key="2">
    <source>
        <dbReference type="EMBL" id="GFO70875.1"/>
    </source>
</evidence>
<reference evidence="3" key="1">
    <citation type="submission" date="2020-06" db="EMBL/GenBank/DDBJ databases">
        <title>Draft genomic sequecing of Geomonas sp. Red745.</title>
        <authorList>
            <person name="Itoh H."/>
            <person name="Xu Z.X."/>
            <person name="Ushijima N."/>
            <person name="Masuda Y."/>
            <person name="Shiratori Y."/>
            <person name="Senoo K."/>
        </authorList>
    </citation>
    <scope>NUCLEOTIDE SEQUENCE [LARGE SCALE GENOMIC DNA]</scope>
    <source>
        <strain evidence="3">Red745</strain>
    </source>
</reference>
<keyword evidence="1" id="KW-1133">Transmembrane helix</keyword>
<dbReference type="InterPro" id="IPR024623">
    <property type="entry name" value="YtxH"/>
</dbReference>
<keyword evidence="3" id="KW-1185">Reference proteome</keyword>
<evidence type="ECO:0008006" key="4">
    <source>
        <dbReference type="Google" id="ProtNLM"/>
    </source>
</evidence>
<name>A0A6V8NE09_9BACT</name>
<keyword evidence="1" id="KW-0812">Transmembrane</keyword>
<organism evidence="2 3">
    <name type="scientific">Geomonas limicola</name>
    <dbReference type="NCBI Taxonomy" id="2740186"/>
    <lineage>
        <taxon>Bacteria</taxon>
        <taxon>Pseudomonadati</taxon>
        <taxon>Thermodesulfobacteriota</taxon>
        <taxon>Desulfuromonadia</taxon>
        <taxon>Geobacterales</taxon>
        <taxon>Geobacteraceae</taxon>
        <taxon>Geomonas</taxon>
    </lineage>
</organism>
<dbReference type="Proteomes" id="UP000587586">
    <property type="component" value="Unassembled WGS sequence"/>
</dbReference>
<dbReference type="EMBL" id="BLXZ01000015">
    <property type="protein sequence ID" value="GFO70875.1"/>
    <property type="molecule type" value="Genomic_DNA"/>
</dbReference>
<evidence type="ECO:0000313" key="3">
    <source>
        <dbReference type="Proteomes" id="UP000587586"/>
    </source>
</evidence>
<feature type="transmembrane region" description="Helical" evidence="1">
    <location>
        <begin position="12"/>
        <end position="30"/>
    </location>
</feature>
<dbReference type="AlphaFoldDB" id="A0A6V8NE09"/>
<sequence>MARRFNNAMSDALFLVGGGIVGAGMALLLAPQSGKKSRKELARFGRDVGRQGDKMFRSVSDNVCNMAERVNGMTGSFLHKR</sequence>
<dbReference type="RefSeq" id="WP_183363491.1">
    <property type="nucleotide sequence ID" value="NZ_BLXZ01000015.1"/>
</dbReference>
<dbReference type="Pfam" id="PF12732">
    <property type="entry name" value="YtxH"/>
    <property type="match status" value="1"/>
</dbReference>
<protein>
    <recommendedName>
        <fullName evidence="4">YtxH domain-containing protein</fullName>
    </recommendedName>
</protein>
<evidence type="ECO:0000256" key="1">
    <source>
        <dbReference type="SAM" id="Phobius"/>
    </source>
</evidence>
<proteinExistence type="predicted"/>
<keyword evidence="1" id="KW-0472">Membrane</keyword>
<comment type="caution">
    <text evidence="2">The sequence shown here is derived from an EMBL/GenBank/DDBJ whole genome shotgun (WGS) entry which is preliminary data.</text>
</comment>
<accession>A0A6V8NE09</accession>
<gene>
    <name evidence="2" type="ORF">GMLC_44540</name>
</gene>